<feature type="non-terminal residue" evidence="2">
    <location>
        <position position="320"/>
    </location>
</feature>
<feature type="region of interest" description="Disordered" evidence="1">
    <location>
        <begin position="1"/>
        <end position="93"/>
    </location>
</feature>
<dbReference type="Proteomes" id="UP000002630">
    <property type="component" value="Unassembled WGS sequence"/>
</dbReference>
<feature type="compositionally biased region" description="Pro residues" evidence="1">
    <location>
        <begin position="215"/>
        <end position="228"/>
    </location>
</feature>
<accession>D8LK93</accession>
<feature type="compositionally biased region" description="Basic and acidic residues" evidence="1">
    <location>
        <begin position="1"/>
        <end position="12"/>
    </location>
</feature>
<dbReference type="EMBL" id="FN649760">
    <property type="protein sequence ID" value="CBN79627.2"/>
    <property type="molecule type" value="Genomic_DNA"/>
</dbReference>
<evidence type="ECO:0000256" key="1">
    <source>
        <dbReference type="SAM" id="MobiDB-lite"/>
    </source>
</evidence>
<proteinExistence type="predicted"/>
<gene>
    <name evidence="2" type="ORF">Esi_0283_0021</name>
</gene>
<evidence type="ECO:0000313" key="2">
    <source>
        <dbReference type="EMBL" id="CBN79627.2"/>
    </source>
</evidence>
<reference evidence="2 3" key="1">
    <citation type="journal article" date="2010" name="Nature">
        <title>The Ectocarpus genome and the independent evolution of multicellularity in brown algae.</title>
        <authorList>
            <person name="Cock J.M."/>
            <person name="Sterck L."/>
            <person name="Rouze P."/>
            <person name="Scornet D."/>
            <person name="Allen A.E."/>
            <person name="Amoutzias G."/>
            <person name="Anthouard V."/>
            <person name="Artiguenave F."/>
            <person name="Aury J.M."/>
            <person name="Badger J.H."/>
            <person name="Beszteri B."/>
            <person name="Billiau K."/>
            <person name="Bonnet E."/>
            <person name="Bothwell J.H."/>
            <person name="Bowler C."/>
            <person name="Boyen C."/>
            <person name="Brownlee C."/>
            <person name="Carrano C.J."/>
            <person name="Charrier B."/>
            <person name="Cho G.Y."/>
            <person name="Coelho S.M."/>
            <person name="Collen J."/>
            <person name="Corre E."/>
            <person name="Da Silva C."/>
            <person name="Delage L."/>
            <person name="Delaroque N."/>
            <person name="Dittami S.M."/>
            <person name="Doulbeau S."/>
            <person name="Elias M."/>
            <person name="Farnham G."/>
            <person name="Gachon C.M."/>
            <person name="Gschloessl B."/>
            <person name="Heesch S."/>
            <person name="Jabbari K."/>
            <person name="Jubin C."/>
            <person name="Kawai H."/>
            <person name="Kimura K."/>
            <person name="Kloareg B."/>
            <person name="Kupper F.C."/>
            <person name="Lang D."/>
            <person name="Le Bail A."/>
            <person name="Leblanc C."/>
            <person name="Lerouge P."/>
            <person name="Lohr M."/>
            <person name="Lopez P.J."/>
            <person name="Martens C."/>
            <person name="Maumus F."/>
            <person name="Michel G."/>
            <person name="Miranda-Saavedra D."/>
            <person name="Morales J."/>
            <person name="Moreau H."/>
            <person name="Motomura T."/>
            <person name="Nagasato C."/>
            <person name="Napoli C.A."/>
            <person name="Nelson D.R."/>
            <person name="Nyvall-Collen P."/>
            <person name="Peters A.F."/>
            <person name="Pommier C."/>
            <person name="Potin P."/>
            <person name="Poulain J."/>
            <person name="Quesneville H."/>
            <person name="Read B."/>
            <person name="Rensing S.A."/>
            <person name="Ritter A."/>
            <person name="Rousvoal S."/>
            <person name="Samanta M."/>
            <person name="Samson G."/>
            <person name="Schroeder D.C."/>
            <person name="Segurens B."/>
            <person name="Strittmatter M."/>
            <person name="Tonon T."/>
            <person name="Tregear J.W."/>
            <person name="Valentin K."/>
            <person name="von Dassow P."/>
            <person name="Yamagishi T."/>
            <person name="Van de Peer Y."/>
            <person name="Wincker P."/>
        </authorList>
    </citation>
    <scope>NUCLEOTIDE SEQUENCE [LARGE SCALE GENOMIC DNA]</scope>
    <source>
        <strain evidence="3">Ec32 / CCAP1310/4</strain>
    </source>
</reference>
<protein>
    <recommendedName>
        <fullName evidence="4">Inositol polyphosphate-related phosphatase domain-containing protein</fullName>
    </recommendedName>
</protein>
<keyword evidence="3" id="KW-1185">Reference proteome</keyword>
<name>D8LK93_ECTSI</name>
<dbReference type="InParanoid" id="D8LK93"/>
<feature type="compositionally biased region" description="Gly residues" evidence="1">
    <location>
        <begin position="164"/>
        <end position="175"/>
    </location>
</feature>
<evidence type="ECO:0008006" key="4">
    <source>
        <dbReference type="Google" id="ProtNLM"/>
    </source>
</evidence>
<feature type="compositionally biased region" description="Low complexity" evidence="1">
    <location>
        <begin position="200"/>
        <end position="212"/>
    </location>
</feature>
<dbReference type="AlphaFoldDB" id="D8LK93"/>
<feature type="compositionally biased region" description="Basic and acidic residues" evidence="1">
    <location>
        <begin position="310"/>
        <end position="320"/>
    </location>
</feature>
<sequence length="320" mass="32357">MDRTEGGRDSPQDSKLLSGHGGAERGGETGEPPPDDDQVKFDPTPALPAVGDRAPATVELYPSYVRPPPGADDGGKQQEGQERETERGYEGGDRVRLLVGSFNVGNSPLTDLAPWLPYGGKGFDLIVVGLQESTYRPPRGARDSSPFQRTLSLSPSNSLSPIKTGGGGGGGGAAGGSSRSPLRWGAMQSGDPDDTPPPGAGLLASSSLSMSAETPPAPPLSSPPPPPSSGFLYRKRRGSISGGVGPGMAGAAATRGGVSGESQQRRRASVSSFEDMAGAAEASCRLKSPRGGGGGSRRGGRLGQNLVGVSKEKEGAGGGV</sequence>
<organism evidence="2 3">
    <name type="scientific">Ectocarpus siliculosus</name>
    <name type="common">Brown alga</name>
    <name type="synonym">Conferva siliculosa</name>
    <dbReference type="NCBI Taxonomy" id="2880"/>
    <lineage>
        <taxon>Eukaryota</taxon>
        <taxon>Sar</taxon>
        <taxon>Stramenopiles</taxon>
        <taxon>Ochrophyta</taxon>
        <taxon>PX clade</taxon>
        <taxon>Phaeophyceae</taxon>
        <taxon>Ectocarpales</taxon>
        <taxon>Ectocarpaceae</taxon>
        <taxon>Ectocarpus</taxon>
    </lineage>
</organism>
<feature type="region of interest" description="Disordered" evidence="1">
    <location>
        <begin position="135"/>
        <end position="320"/>
    </location>
</feature>
<feature type="compositionally biased region" description="Low complexity" evidence="1">
    <location>
        <begin position="151"/>
        <end position="161"/>
    </location>
</feature>
<feature type="compositionally biased region" description="Basic and acidic residues" evidence="1">
    <location>
        <begin position="73"/>
        <end position="93"/>
    </location>
</feature>
<evidence type="ECO:0000313" key="3">
    <source>
        <dbReference type="Proteomes" id="UP000002630"/>
    </source>
</evidence>